<dbReference type="EMBL" id="UYSU01037033">
    <property type="protein sequence ID" value="VDL98497.1"/>
    <property type="molecule type" value="Genomic_DNA"/>
</dbReference>
<evidence type="ECO:0000256" key="1">
    <source>
        <dbReference type="ARBA" id="ARBA00004496"/>
    </source>
</evidence>
<accession>A0A3P7EFX9</accession>
<reference evidence="3 4" key="1">
    <citation type="submission" date="2018-11" db="EMBL/GenBank/DDBJ databases">
        <authorList>
            <consortium name="Pathogen Informatics"/>
        </authorList>
    </citation>
    <scope>NUCLEOTIDE SEQUENCE [LARGE SCALE GENOMIC DNA]</scope>
    <source>
        <strain evidence="3 4">NST_G2</strain>
    </source>
</reference>
<name>A0A3P7EFX9_SCHSO</name>
<evidence type="ECO:0000256" key="2">
    <source>
        <dbReference type="ARBA" id="ARBA00022490"/>
    </source>
</evidence>
<dbReference type="InterPro" id="IPR011989">
    <property type="entry name" value="ARM-like"/>
</dbReference>
<organism evidence="3 4">
    <name type="scientific">Schistocephalus solidus</name>
    <name type="common">Tapeworm</name>
    <dbReference type="NCBI Taxonomy" id="70667"/>
    <lineage>
        <taxon>Eukaryota</taxon>
        <taxon>Metazoa</taxon>
        <taxon>Spiralia</taxon>
        <taxon>Lophotrochozoa</taxon>
        <taxon>Platyhelminthes</taxon>
        <taxon>Cestoda</taxon>
        <taxon>Eucestoda</taxon>
        <taxon>Diphyllobothriidea</taxon>
        <taxon>Diphyllobothriidae</taxon>
        <taxon>Schistocephalus</taxon>
    </lineage>
</organism>
<protein>
    <submittedName>
        <fullName evidence="3">Uncharacterized protein</fullName>
    </submittedName>
</protein>
<keyword evidence="2" id="KW-0963">Cytoplasm</keyword>
<dbReference type="GO" id="GO:0005737">
    <property type="term" value="C:cytoplasm"/>
    <property type="evidence" value="ECO:0007669"/>
    <property type="project" value="UniProtKB-SubCell"/>
</dbReference>
<dbReference type="Proteomes" id="UP000275846">
    <property type="component" value="Unassembled WGS sequence"/>
</dbReference>
<dbReference type="STRING" id="70667.A0A3P7EFX9"/>
<dbReference type="Gene3D" id="1.25.10.10">
    <property type="entry name" value="Leucine-rich Repeat Variant"/>
    <property type="match status" value="1"/>
</dbReference>
<evidence type="ECO:0000313" key="4">
    <source>
        <dbReference type="Proteomes" id="UP000275846"/>
    </source>
</evidence>
<sequence>MSEKGLALVEHYMFEEHEQLRCAATECFANLALHHATVVGCGGTLPLEEYALMGKKIVTASGSERVKLLMLFCLNSDDIFLLRAASGALAAMSYDPGIIKKITEDSDRSNSSYERFRLCTRIWQSSPVLCSDEAHAELVACIYNYRPRNSPHRRLRSPCNDRRRHAKELGPLRRYLRQLRYDHQHETNGGHTSGRPTLPTMHQLQAVDTFNYLGSTLARSTKIDGEVTHPIASQTFGCLQILAWSHQNLYFSTKLKVYKAVTY</sequence>
<dbReference type="GO" id="GO:0051879">
    <property type="term" value="F:Hsp90 protein binding"/>
    <property type="evidence" value="ECO:0007669"/>
    <property type="project" value="TreeGrafter"/>
</dbReference>
<comment type="subcellular location">
    <subcellularLocation>
        <location evidence="1">Cytoplasm</location>
    </subcellularLocation>
</comment>
<gene>
    <name evidence="3" type="ORF">SSLN_LOCUS12112</name>
</gene>
<dbReference type="PANTHER" id="PTHR45994:SF1">
    <property type="entry name" value="FI21225P1"/>
    <property type="match status" value="1"/>
</dbReference>
<evidence type="ECO:0000313" key="3">
    <source>
        <dbReference type="EMBL" id="VDL98497.1"/>
    </source>
</evidence>
<dbReference type="OrthoDB" id="199930at2759"/>
<keyword evidence="4" id="KW-1185">Reference proteome</keyword>
<proteinExistence type="predicted"/>
<dbReference type="AlphaFoldDB" id="A0A3P7EFX9"/>
<dbReference type="PANTHER" id="PTHR45994">
    <property type="entry name" value="FI21225P1"/>
    <property type="match status" value="1"/>
</dbReference>